<accession>A0A1C7NC97</accession>
<organism evidence="2 3">
    <name type="scientific">Choanephora cucurbitarum</name>
    <dbReference type="NCBI Taxonomy" id="101091"/>
    <lineage>
        <taxon>Eukaryota</taxon>
        <taxon>Fungi</taxon>
        <taxon>Fungi incertae sedis</taxon>
        <taxon>Mucoromycota</taxon>
        <taxon>Mucoromycotina</taxon>
        <taxon>Mucoromycetes</taxon>
        <taxon>Mucorales</taxon>
        <taxon>Mucorineae</taxon>
        <taxon>Choanephoraceae</taxon>
        <taxon>Choanephoroideae</taxon>
        <taxon>Choanephora</taxon>
    </lineage>
</organism>
<dbReference type="InParanoid" id="A0A1C7NC97"/>
<dbReference type="PANTHER" id="PTHR32226">
    <property type="entry name" value="TELO2-INTERACTING PROTEIN 2"/>
    <property type="match status" value="1"/>
</dbReference>
<dbReference type="Pfam" id="PF10521">
    <property type="entry name" value="Tti2"/>
    <property type="match status" value="1"/>
</dbReference>
<name>A0A1C7NC97_9FUNG</name>
<comment type="similarity">
    <text evidence="1">Belongs to the TTI2 family.</text>
</comment>
<dbReference type="FunCoup" id="A0A1C7NC97">
    <property type="interactions" value="20"/>
</dbReference>
<dbReference type="InterPro" id="IPR011989">
    <property type="entry name" value="ARM-like"/>
</dbReference>
<protein>
    <submittedName>
        <fullName evidence="2">TELO2-interacting protein 2</fullName>
    </submittedName>
</protein>
<dbReference type="InterPro" id="IPR018870">
    <property type="entry name" value="Tti2"/>
</dbReference>
<reference evidence="2 3" key="1">
    <citation type="submission" date="2016-03" db="EMBL/GenBank/DDBJ databases">
        <title>Choanephora cucurbitarum.</title>
        <authorList>
            <person name="Min B."/>
            <person name="Park H."/>
            <person name="Park J.-H."/>
            <person name="Shin H.-D."/>
            <person name="Choi I.-G."/>
        </authorList>
    </citation>
    <scope>NUCLEOTIDE SEQUENCE [LARGE SCALE GENOMIC DNA]</scope>
    <source>
        <strain evidence="2 3">KUS-F28377</strain>
    </source>
</reference>
<dbReference type="EMBL" id="LUGH01000277">
    <property type="protein sequence ID" value="OBZ86725.1"/>
    <property type="molecule type" value="Genomic_DNA"/>
</dbReference>
<dbReference type="GO" id="GO:0110078">
    <property type="term" value="C:TTT Hsp90 cochaperone complex"/>
    <property type="evidence" value="ECO:0007669"/>
    <property type="project" value="InterPro"/>
</dbReference>
<dbReference type="STRING" id="101091.A0A1C7NC97"/>
<evidence type="ECO:0000313" key="2">
    <source>
        <dbReference type="EMBL" id="OBZ86725.1"/>
    </source>
</evidence>
<keyword evidence="3" id="KW-1185">Reference proteome</keyword>
<dbReference type="Proteomes" id="UP000093000">
    <property type="component" value="Unassembled WGS sequence"/>
</dbReference>
<dbReference type="PANTHER" id="PTHR32226:SF2">
    <property type="entry name" value="TELO2-INTERACTING PROTEIN 2"/>
    <property type="match status" value="1"/>
</dbReference>
<dbReference type="OrthoDB" id="6417021at2759"/>
<dbReference type="InterPro" id="IPR016024">
    <property type="entry name" value="ARM-type_fold"/>
</dbReference>
<dbReference type="Gene3D" id="1.25.10.10">
    <property type="entry name" value="Leucine-rich Repeat Variant"/>
    <property type="match status" value="1"/>
</dbReference>
<dbReference type="GO" id="GO:0005634">
    <property type="term" value="C:nucleus"/>
    <property type="evidence" value="ECO:0007669"/>
    <property type="project" value="TreeGrafter"/>
</dbReference>
<dbReference type="AlphaFoldDB" id="A0A1C7NC97"/>
<proteinExistence type="inferred from homology"/>
<sequence>MSILDSFSCQCESINSKEHVLEHHVEQILRDYLQPSFKQQTSIHPSIVKKPTLRYATQPELHQDQPWKQQDQLEILFSIVQSISTTDLHNHIGLILPPVLIVLDDYDPEYKKQGVIMVHAIVTKLHPSFVVRFGLDSLFLESLFKCLTYLSDDRGRPLLRSAYPCILELISKMEKDEQRRLALFERVLREGVLTGFLYAGQKIKFLPILMKPIATLYQEIGIVGVQYLKALIPTLCQTLNISGQKPLHLLALQSLVAIMKTCWPRIPFYHGQIMAAIAKSWYEYSEIQDQSMCQQVKEVYKLLELICPDQKADQEALLSFKATVFEPLFI</sequence>
<gene>
    <name evidence="2" type="primary">Tti2</name>
    <name evidence="2" type="ORF">A0J61_05231</name>
</gene>
<evidence type="ECO:0000256" key="1">
    <source>
        <dbReference type="ARBA" id="ARBA00034736"/>
    </source>
</evidence>
<comment type="caution">
    <text evidence="2">The sequence shown here is derived from an EMBL/GenBank/DDBJ whole genome shotgun (WGS) entry which is preliminary data.</text>
</comment>
<dbReference type="GO" id="GO:0005829">
    <property type="term" value="C:cytosol"/>
    <property type="evidence" value="ECO:0007669"/>
    <property type="project" value="TreeGrafter"/>
</dbReference>
<evidence type="ECO:0000313" key="3">
    <source>
        <dbReference type="Proteomes" id="UP000093000"/>
    </source>
</evidence>
<dbReference type="SUPFAM" id="SSF48371">
    <property type="entry name" value="ARM repeat"/>
    <property type="match status" value="1"/>
</dbReference>